<evidence type="ECO:0000313" key="3">
    <source>
        <dbReference type="Proteomes" id="UP000468388"/>
    </source>
</evidence>
<accession>A0A6N8JDJ5</accession>
<reference evidence="2 3" key="1">
    <citation type="submission" date="2019-12" db="EMBL/GenBank/DDBJ databases">
        <title>The draft genomic sequence of strain Chitinophaga oryziterrae JCM 16595.</title>
        <authorList>
            <person name="Zhang X."/>
        </authorList>
    </citation>
    <scope>NUCLEOTIDE SEQUENCE [LARGE SCALE GENOMIC DNA]</scope>
    <source>
        <strain evidence="2 3">JCM 16595</strain>
    </source>
</reference>
<sequence>MIETLEKPTRSDTGLRIQRVISKKELQLFIDFPHELYRYDDNYVPELFIAQRDMLSWKKHPFHEHSVVQLFLAYRHDTVVGRIAAINNNNHNTFNNAQDGFFGFYDCINDQEVSDALLKTAASWLKGHGLKTIIGPVNFSTNETCGLLIEGFDSAPVIMMTYNRPYYIDLLENAGLREKVTLLAWKITVNALDDKPYRLMPMLKERLAKRDITIRKVNMKKYKEEVKKIHEVYNSAWNENLGFVPMTEKEFDYLANDMKLIMDPDFCLVAEQNGKAIGFALCIPDMNQVFIKIKRGRLLPSGIFKLLFNRKKVKAVRVIALGVLEPYRKMGIEACFYGELIQRSWQKGIVFAEASWILEHNDLMNKALMHINADPYKRYRIYEKSL</sequence>
<dbReference type="GO" id="GO:0016747">
    <property type="term" value="F:acyltransferase activity, transferring groups other than amino-acyl groups"/>
    <property type="evidence" value="ECO:0007669"/>
    <property type="project" value="InterPro"/>
</dbReference>
<dbReference type="InterPro" id="IPR039968">
    <property type="entry name" value="BcerS-like"/>
</dbReference>
<organism evidence="2 3">
    <name type="scientific">Chitinophaga oryziterrae</name>
    <dbReference type="NCBI Taxonomy" id="1031224"/>
    <lineage>
        <taxon>Bacteria</taxon>
        <taxon>Pseudomonadati</taxon>
        <taxon>Bacteroidota</taxon>
        <taxon>Chitinophagia</taxon>
        <taxon>Chitinophagales</taxon>
        <taxon>Chitinophagaceae</taxon>
        <taxon>Chitinophaga</taxon>
    </lineage>
</organism>
<evidence type="ECO:0000259" key="1">
    <source>
        <dbReference type="PROSITE" id="PS51186"/>
    </source>
</evidence>
<dbReference type="Gene3D" id="3.40.630.30">
    <property type="match status" value="1"/>
</dbReference>
<dbReference type="PANTHER" id="PTHR41368">
    <property type="entry name" value="PROTEIN YGHO"/>
    <property type="match status" value="1"/>
</dbReference>
<dbReference type="AlphaFoldDB" id="A0A6N8JDJ5"/>
<dbReference type="PANTHER" id="PTHR41368:SF1">
    <property type="entry name" value="PROTEIN YGHO"/>
    <property type="match status" value="1"/>
</dbReference>
<dbReference type="PROSITE" id="PS51186">
    <property type="entry name" value="GNAT"/>
    <property type="match status" value="1"/>
</dbReference>
<dbReference type="SUPFAM" id="SSF55729">
    <property type="entry name" value="Acyl-CoA N-acyltransferases (Nat)"/>
    <property type="match status" value="1"/>
</dbReference>
<dbReference type="InterPro" id="IPR000182">
    <property type="entry name" value="GNAT_dom"/>
</dbReference>
<dbReference type="InterPro" id="IPR016181">
    <property type="entry name" value="Acyl_CoA_acyltransferase"/>
</dbReference>
<feature type="domain" description="N-acetyltransferase" evidence="1">
    <location>
        <begin position="212"/>
        <end position="386"/>
    </location>
</feature>
<dbReference type="OrthoDB" id="9806005at2"/>
<protein>
    <recommendedName>
        <fullName evidence="1">N-acetyltransferase domain-containing protein</fullName>
    </recommendedName>
</protein>
<dbReference type="Proteomes" id="UP000468388">
    <property type="component" value="Unassembled WGS sequence"/>
</dbReference>
<comment type="caution">
    <text evidence="2">The sequence shown here is derived from an EMBL/GenBank/DDBJ whole genome shotgun (WGS) entry which is preliminary data.</text>
</comment>
<keyword evidence="3" id="KW-1185">Reference proteome</keyword>
<dbReference type="EMBL" id="WRXO01000007">
    <property type="protein sequence ID" value="MVT43293.1"/>
    <property type="molecule type" value="Genomic_DNA"/>
</dbReference>
<gene>
    <name evidence="2" type="ORF">GO495_22030</name>
</gene>
<proteinExistence type="predicted"/>
<evidence type="ECO:0000313" key="2">
    <source>
        <dbReference type="EMBL" id="MVT43293.1"/>
    </source>
</evidence>
<dbReference type="RefSeq" id="WP_157301901.1">
    <property type="nucleotide sequence ID" value="NZ_BAAAZB010000026.1"/>
</dbReference>
<name>A0A6N8JDJ5_9BACT</name>